<dbReference type="InterPro" id="IPR050879">
    <property type="entry name" value="Acyltransferase_3"/>
</dbReference>
<keyword evidence="2" id="KW-0812">Transmembrane</keyword>
<keyword evidence="6" id="KW-1185">Reference proteome</keyword>
<feature type="transmembrane region" description="Helical" evidence="2">
    <location>
        <begin position="208"/>
        <end position="226"/>
    </location>
</feature>
<proteinExistence type="predicted"/>
<evidence type="ECO:0000313" key="6">
    <source>
        <dbReference type="Proteomes" id="UP000564496"/>
    </source>
</evidence>
<feature type="transmembrane region" description="Helical" evidence="2">
    <location>
        <begin position="170"/>
        <end position="188"/>
    </location>
</feature>
<feature type="transmembrane region" description="Helical" evidence="2">
    <location>
        <begin position="369"/>
        <end position="390"/>
    </location>
</feature>
<evidence type="ECO:0000259" key="4">
    <source>
        <dbReference type="Pfam" id="PF19040"/>
    </source>
</evidence>
<dbReference type="GO" id="GO:0016747">
    <property type="term" value="F:acyltransferase activity, transferring groups other than amino-acyl groups"/>
    <property type="evidence" value="ECO:0007669"/>
    <property type="project" value="InterPro"/>
</dbReference>
<sequence>MSQDVEVPHLSPSSSVSTKPSATPAKRLRGDVQGLRAVAILTVLAAHAGVSWFAGGFVGVDVFFVISGFLITQQLVGELGRTGRISLRRFYARRARRILPAATFTLAATVIAAVVLLGPAEVSTLAVDAVWASAFAANIRMAISGTDYFQAELPPSPVQHFWSLAVEEQFYLVWPLVAVICIVLASRIGAARGATQDVERDSARPRRFLLLAIVLITLASLARSVVHTPGEATAAYFSSLTRAWELGIGAALAILVTSGRLMQRIAGSAWAREVLVLGGLAAIAGACLVYDESTPFPGYHAALPVLGTAAVILAGSTPAGDTTLGARLLSVAPMRAIGDWSFSLYLWHWPLLVLPEIVLQRELTWPERGLAVAGAFVLAYVSFRLIEAPFREGAFWRPTGRALTFYPVTIALVAAVALGGARYADFEATRGAYQPAIAVTDAPAADPSLDDQEALVRASVLAARDNTAIPTELRPGLTELDSLKPHRTRCDYTDDTERDLCVDGDPDGDRTMVVFGNSHALHWVPTLNRIAKKHGFRVYFLVKNRCVSASITTDRGSSEHDPYTECDDFNRWAFKQYKRLDADLTVVSTAPPINGVFDDDGSWVGDKETINSLMHPAYTDFLRRVDKHTGRTVLIRDIQGFDANAGACLSRPGAALGDCLMGPVESRETAIDVQVQAAEEVGVDVVDMSSYFCWDGSCPAVVGDTITHYDGTHMSRQYAPQLAKPLARQLGLRGRE</sequence>
<dbReference type="EMBL" id="JACBZR010000001">
    <property type="protein sequence ID" value="NYI77188.1"/>
    <property type="molecule type" value="Genomic_DNA"/>
</dbReference>
<feature type="domain" description="Acyltransferase 3" evidence="3">
    <location>
        <begin position="32"/>
        <end position="382"/>
    </location>
</feature>
<evidence type="ECO:0000256" key="1">
    <source>
        <dbReference type="SAM" id="MobiDB-lite"/>
    </source>
</evidence>
<feature type="transmembrane region" description="Helical" evidence="2">
    <location>
        <begin position="98"/>
        <end position="118"/>
    </location>
</feature>
<organism evidence="5 6">
    <name type="scientific">Nocardioides panzhihuensis</name>
    <dbReference type="NCBI Taxonomy" id="860243"/>
    <lineage>
        <taxon>Bacteria</taxon>
        <taxon>Bacillati</taxon>
        <taxon>Actinomycetota</taxon>
        <taxon>Actinomycetes</taxon>
        <taxon>Propionibacteriales</taxon>
        <taxon>Nocardioidaceae</taxon>
        <taxon>Nocardioides</taxon>
    </lineage>
</organism>
<dbReference type="PANTHER" id="PTHR23028">
    <property type="entry name" value="ACETYLTRANSFERASE"/>
    <property type="match status" value="1"/>
</dbReference>
<evidence type="ECO:0000313" key="5">
    <source>
        <dbReference type="EMBL" id="NYI77188.1"/>
    </source>
</evidence>
<protein>
    <submittedName>
        <fullName evidence="5">Peptidoglycan/LPS O-acetylase OafA/YrhL</fullName>
    </submittedName>
</protein>
<feature type="region of interest" description="Disordered" evidence="1">
    <location>
        <begin position="1"/>
        <end position="25"/>
    </location>
</feature>
<dbReference type="Pfam" id="PF19040">
    <property type="entry name" value="SGNH"/>
    <property type="match status" value="1"/>
</dbReference>
<reference evidence="5 6" key="1">
    <citation type="submission" date="2020-07" db="EMBL/GenBank/DDBJ databases">
        <title>Sequencing the genomes of 1000 actinobacteria strains.</title>
        <authorList>
            <person name="Klenk H.-P."/>
        </authorList>
    </citation>
    <scope>NUCLEOTIDE SEQUENCE [LARGE SCALE GENOMIC DNA]</scope>
    <source>
        <strain evidence="5 6">DSM 26487</strain>
    </source>
</reference>
<feature type="transmembrane region" description="Helical" evidence="2">
    <location>
        <begin position="246"/>
        <end position="262"/>
    </location>
</feature>
<dbReference type="GO" id="GO:0009103">
    <property type="term" value="P:lipopolysaccharide biosynthetic process"/>
    <property type="evidence" value="ECO:0007669"/>
    <property type="project" value="TreeGrafter"/>
</dbReference>
<dbReference type="InterPro" id="IPR002656">
    <property type="entry name" value="Acyl_transf_3_dom"/>
</dbReference>
<dbReference type="AlphaFoldDB" id="A0A7Z0DKR9"/>
<evidence type="ECO:0000256" key="2">
    <source>
        <dbReference type="SAM" id="Phobius"/>
    </source>
</evidence>
<dbReference type="Proteomes" id="UP000564496">
    <property type="component" value="Unassembled WGS sequence"/>
</dbReference>
<comment type="caution">
    <text evidence="5">The sequence shown here is derived from an EMBL/GenBank/DDBJ whole genome shotgun (WGS) entry which is preliminary data.</text>
</comment>
<dbReference type="GO" id="GO:0016020">
    <property type="term" value="C:membrane"/>
    <property type="evidence" value="ECO:0007669"/>
    <property type="project" value="TreeGrafter"/>
</dbReference>
<name>A0A7Z0DKR9_9ACTN</name>
<dbReference type="InterPro" id="IPR043968">
    <property type="entry name" value="SGNH"/>
</dbReference>
<feature type="transmembrane region" description="Helical" evidence="2">
    <location>
        <begin position="297"/>
        <end position="316"/>
    </location>
</feature>
<keyword evidence="2" id="KW-1133">Transmembrane helix</keyword>
<evidence type="ECO:0000259" key="3">
    <source>
        <dbReference type="Pfam" id="PF01757"/>
    </source>
</evidence>
<gene>
    <name evidence="5" type="ORF">BJ988_001836</name>
</gene>
<dbReference type="PANTHER" id="PTHR23028:SF53">
    <property type="entry name" value="ACYL_TRANSF_3 DOMAIN-CONTAINING PROTEIN"/>
    <property type="match status" value="1"/>
</dbReference>
<accession>A0A7Z0DKR9</accession>
<dbReference type="Pfam" id="PF01757">
    <property type="entry name" value="Acyl_transf_3"/>
    <property type="match status" value="1"/>
</dbReference>
<feature type="domain" description="SGNH" evidence="4">
    <location>
        <begin position="489"/>
        <end position="726"/>
    </location>
</feature>
<feature type="transmembrane region" description="Helical" evidence="2">
    <location>
        <begin position="274"/>
        <end position="291"/>
    </location>
</feature>
<feature type="transmembrane region" description="Helical" evidence="2">
    <location>
        <begin position="402"/>
        <end position="424"/>
    </location>
</feature>
<feature type="compositionally biased region" description="Low complexity" evidence="1">
    <location>
        <begin position="11"/>
        <end position="25"/>
    </location>
</feature>
<feature type="transmembrane region" description="Helical" evidence="2">
    <location>
        <begin position="60"/>
        <end position="77"/>
    </location>
</feature>
<keyword evidence="2" id="KW-0472">Membrane</keyword>
<dbReference type="RefSeq" id="WP_179657714.1">
    <property type="nucleotide sequence ID" value="NZ_JACBZR010000001.1"/>
</dbReference>